<protein>
    <submittedName>
        <fullName evidence="1">Uncharacterized protein</fullName>
    </submittedName>
</protein>
<gene>
    <name evidence="1" type="ORF">N7498_005154</name>
</gene>
<dbReference type="RefSeq" id="XP_058308754.1">
    <property type="nucleotide sequence ID" value="XM_058452216.1"/>
</dbReference>
<name>A0A9W9T0A1_9EURO</name>
<dbReference type="GeneID" id="83179517"/>
<accession>A0A9W9T0A1</accession>
<comment type="caution">
    <text evidence="1">The sequence shown here is derived from an EMBL/GenBank/DDBJ whole genome shotgun (WGS) entry which is preliminary data.</text>
</comment>
<dbReference type="EMBL" id="JAPQKR010000012">
    <property type="protein sequence ID" value="KAJ5204275.1"/>
    <property type="molecule type" value="Genomic_DNA"/>
</dbReference>
<reference evidence="1" key="1">
    <citation type="submission" date="2022-12" db="EMBL/GenBank/DDBJ databases">
        <authorList>
            <person name="Petersen C."/>
        </authorList>
    </citation>
    <scope>NUCLEOTIDE SEQUENCE</scope>
    <source>
        <strain evidence="1">IBT 15544</strain>
    </source>
</reference>
<organism evidence="1 2">
    <name type="scientific">Penicillium cinerascens</name>
    <dbReference type="NCBI Taxonomy" id="70096"/>
    <lineage>
        <taxon>Eukaryota</taxon>
        <taxon>Fungi</taxon>
        <taxon>Dikarya</taxon>
        <taxon>Ascomycota</taxon>
        <taxon>Pezizomycotina</taxon>
        <taxon>Eurotiomycetes</taxon>
        <taxon>Eurotiomycetidae</taxon>
        <taxon>Eurotiales</taxon>
        <taxon>Aspergillaceae</taxon>
        <taxon>Penicillium</taxon>
    </lineage>
</organism>
<evidence type="ECO:0000313" key="1">
    <source>
        <dbReference type="EMBL" id="KAJ5204275.1"/>
    </source>
</evidence>
<sequence>MRAALEWLTTRMTATGIFTRNLLKDRFATGIARTLVTEFRACVSSAFQHSTTYPSADVFRLNILIERTKVRLELATKSLALNGLLFSRAASLGARMTATMQGGLALAETLGMLNITLVTDAHRGVAATLTLNWDPTQTGAARPSMTDLVAGMTTWKHLATWLATVGNWIFARSTSSETRGAGQRRFSTRTTDHNVWRSRTMGGMRVLWMAFFLAEMHTTIEWATAGFLATKVSNPLLFRSIVTDCLAFHLVLLGAAQHFGLHFAAITTSLDRDLTSTT</sequence>
<dbReference type="Proteomes" id="UP001150904">
    <property type="component" value="Unassembled WGS sequence"/>
</dbReference>
<dbReference type="AlphaFoldDB" id="A0A9W9T0A1"/>
<reference evidence="1" key="2">
    <citation type="journal article" date="2023" name="IMA Fungus">
        <title>Comparative genomic study of the Penicillium genus elucidates a diverse pangenome and 15 lateral gene transfer events.</title>
        <authorList>
            <person name="Petersen C."/>
            <person name="Sorensen T."/>
            <person name="Nielsen M.R."/>
            <person name="Sondergaard T.E."/>
            <person name="Sorensen J.L."/>
            <person name="Fitzpatrick D.A."/>
            <person name="Frisvad J.C."/>
            <person name="Nielsen K.L."/>
        </authorList>
    </citation>
    <scope>NUCLEOTIDE SEQUENCE</scope>
    <source>
        <strain evidence="1">IBT 15544</strain>
    </source>
</reference>
<proteinExistence type="predicted"/>
<evidence type="ECO:0000313" key="2">
    <source>
        <dbReference type="Proteomes" id="UP001150904"/>
    </source>
</evidence>
<keyword evidence="2" id="KW-1185">Reference proteome</keyword>
<dbReference type="OrthoDB" id="10651130at2759"/>